<protein>
    <submittedName>
        <fullName evidence="1">Uncharacterized protein</fullName>
    </submittedName>
</protein>
<keyword evidence="2" id="KW-1185">Reference proteome</keyword>
<gene>
    <name evidence="1" type="ORF">M1K48_07180</name>
</gene>
<evidence type="ECO:0000313" key="1">
    <source>
        <dbReference type="EMBL" id="UUR06744.1"/>
    </source>
</evidence>
<name>A0ABY5MQE5_9SPHN</name>
<accession>A0ABY5MQE5</accession>
<organism evidence="1 2">
    <name type="scientific">Sphingomonas glaciei</name>
    <dbReference type="NCBI Taxonomy" id="2938948"/>
    <lineage>
        <taxon>Bacteria</taxon>
        <taxon>Pseudomonadati</taxon>
        <taxon>Pseudomonadota</taxon>
        <taxon>Alphaproteobacteria</taxon>
        <taxon>Sphingomonadales</taxon>
        <taxon>Sphingomonadaceae</taxon>
        <taxon>Sphingomonas</taxon>
    </lineage>
</organism>
<reference evidence="1 2" key="1">
    <citation type="submission" date="2022-05" db="EMBL/GenBank/DDBJ databases">
        <title>S8-45 Sphingomonas ultraviolaceadurans.</title>
        <authorList>
            <person name="Liu Y."/>
        </authorList>
    </citation>
    <scope>NUCLEOTIDE SEQUENCE [LARGE SCALE GENOMIC DNA]</scope>
    <source>
        <strain evidence="1 2">S8-45</strain>
    </source>
</reference>
<sequence length="288" mass="31960">MTSNYELRKRSVDPNAAAIIFSQDFATKAFEEGLHNRRPSEAKANRPRLPADVVSWIAVEGRQTLAYACLAYLFAFEMKTDVSEDRSFVGLIRQVRDGAKQIAVAADTLADQLQRHHRETGAIDPVRNRALIELAASLNAEVLSAEDLLPSPEGGFLHGVTLRHGLRNCRRLADHADDFLDRYRTYAEIMRAEGKKALEMQTGNRTDADRDAFIEDLAAIYKQAIGKDAKAREGSGTTGHAPAPFVRFVRYVFSELRNICSQIGACEYLETPSSHVIRAVVERSAAVV</sequence>
<evidence type="ECO:0000313" key="2">
    <source>
        <dbReference type="Proteomes" id="UP000831921"/>
    </source>
</evidence>
<proteinExistence type="predicted"/>
<dbReference type="EMBL" id="CP097253">
    <property type="protein sequence ID" value="UUR06744.1"/>
    <property type="molecule type" value="Genomic_DNA"/>
</dbReference>
<dbReference type="Proteomes" id="UP000831921">
    <property type="component" value="Chromosome"/>
</dbReference>
<dbReference type="RefSeq" id="WP_249453900.1">
    <property type="nucleotide sequence ID" value="NZ_CP097253.1"/>
</dbReference>